<comment type="caution">
    <text evidence="2">The sequence shown here is derived from an EMBL/GenBank/DDBJ whole genome shotgun (WGS) entry which is preliminary data.</text>
</comment>
<dbReference type="RefSeq" id="WP_006789414.1">
    <property type="nucleotide sequence ID" value="NZ_JH417570.1"/>
</dbReference>
<dbReference type="EMBL" id="AGCJ01000013">
    <property type="protein sequence ID" value="EHM43032.1"/>
    <property type="molecule type" value="Genomic_DNA"/>
</dbReference>
<feature type="chain" id="PRO_5003529270" description="Lipoprotein" evidence="1">
    <location>
        <begin position="23"/>
        <end position="207"/>
    </location>
</feature>
<keyword evidence="1" id="KW-0732">Signal</keyword>
<dbReference type="AlphaFoldDB" id="G9YFL8"/>
<evidence type="ECO:0000313" key="3">
    <source>
        <dbReference type="Proteomes" id="UP000005481"/>
    </source>
</evidence>
<dbReference type="OrthoDB" id="1623537at2"/>
<dbReference type="HOGENOM" id="CLU_1324191_0_0_9"/>
<proteinExistence type="predicted"/>
<dbReference type="Proteomes" id="UP000005481">
    <property type="component" value="Unassembled WGS sequence"/>
</dbReference>
<organism evidence="2 3">
    <name type="scientific">Anaeroglobus geminatus F0357</name>
    <dbReference type="NCBI Taxonomy" id="861450"/>
    <lineage>
        <taxon>Bacteria</taxon>
        <taxon>Bacillati</taxon>
        <taxon>Bacillota</taxon>
        <taxon>Negativicutes</taxon>
        <taxon>Veillonellales</taxon>
        <taxon>Veillonellaceae</taxon>
        <taxon>Anaeroglobus</taxon>
    </lineage>
</organism>
<evidence type="ECO:0000313" key="2">
    <source>
        <dbReference type="EMBL" id="EHM43032.1"/>
    </source>
</evidence>
<evidence type="ECO:0000256" key="1">
    <source>
        <dbReference type="SAM" id="SignalP"/>
    </source>
</evidence>
<accession>G9YFL8</accession>
<name>G9YFL8_9FIRM</name>
<gene>
    <name evidence="2" type="ORF">HMPREF0080_00430</name>
</gene>
<feature type="signal peptide" evidence="1">
    <location>
        <begin position="1"/>
        <end position="22"/>
    </location>
</feature>
<dbReference type="STRING" id="861450.HMPREF0080_00430"/>
<dbReference type="eggNOG" id="ENOG5033X2M">
    <property type="taxonomic scope" value="Bacteria"/>
</dbReference>
<protein>
    <recommendedName>
        <fullName evidence="4">Lipoprotein</fullName>
    </recommendedName>
</protein>
<sequence length="207" mass="22777">MKSKWIACLMAAMLIVTAPAAAKNKGTQTILDNWGSVTVPQNIYMEAGTQPTLAAQEADNDMAAYIAEVLPANTPRTYQIVKMDQGVFQYAYMLHYTLSAADVRSLVGTDGMSVTAANDALRQRLPRGFYLVDALTEHKSNGTVFYTGAVERNLFINGNGFIERMYILAWQHGTYTEAALIIGRNEGSDDLLPDVLNMLMQAKVSKR</sequence>
<reference evidence="2 3" key="1">
    <citation type="submission" date="2011-08" db="EMBL/GenBank/DDBJ databases">
        <authorList>
            <person name="Weinstock G."/>
            <person name="Sodergren E."/>
            <person name="Clifton S."/>
            <person name="Fulton L."/>
            <person name="Fulton B."/>
            <person name="Courtney L."/>
            <person name="Fronick C."/>
            <person name="Harrison M."/>
            <person name="Strong C."/>
            <person name="Farmer C."/>
            <person name="Delahaunty K."/>
            <person name="Markovic C."/>
            <person name="Hall O."/>
            <person name="Minx P."/>
            <person name="Tomlinson C."/>
            <person name="Mitreva M."/>
            <person name="Hou S."/>
            <person name="Chen J."/>
            <person name="Wollam A."/>
            <person name="Pepin K.H."/>
            <person name="Johnson M."/>
            <person name="Bhonagiri V."/>
            <person name="Zhang X."/>
            <person name="Suruliraj S."/>
            <person name="Warren W."/>
            <person name="Chinwalla A."/>
            <person name="Mardis E.R."/>
            <person name="Wilson R.K."/>
        </authorList>
    </citation>
    <scope>NUCLEOTIDE SEQUENCE [LARGE SCALE GENOMIC DNA]</scope>
    <source>
        <strain evidence="2 3">F0357</strain>
    </source>
</reference>
<keyword evidence="3" id="KW-1185">Reference proteome</keyword>
<evidence type="ECO:0008006" key="4">
    <source>
        <dbReference type="Google" id="ProtNLM"/>
    </source>
</evidence>